<feature type="domain" description="S1 motif" evidence="2">
    <location>
        <begin position="148"/>
        <end position="209"/>
    </location>
</feature>
<dbReference type="STRING" id="357809.Cphy_0250"/>
<dbReference type="Pfam" id="PF17783">
    <property type="entry name" value="WHD_CvfB"/>
    <property type="match status" value="1"/>
</dbReference>
<dbReference type="AlphaFoldDB" id="A9KS06"/>
<evidence type="ECO:0000313" key="4">
    <source>
        <dbReference type="Proteomes" id="UP000000370"/>
    </source>
</evidence>
<organism evidence="3 4">
    <name type="scientific">Lachnoclostridium phytofermentans (strain ATCC 700394 / DSM 18823 / ISDg)</name>
    <name type="common">Clostridium phytofermentans</name>
    <dbReference type="NCBI Taxonomy" id="357809"/>
    <lineage>
        <taxon>Bacteria</taxon>
        <taxon>Bacillati</taxon>
        <taxon>Bacillota</taxon>
        <taxon>Clostridia</taxon>
        <taxon>Lachnospirales</taxon>
        <taxon>Lachnospiraceae</taxon>
    </lineage>
</organism>
<dbReference type="InterPro" id="IPR040764">
    <property type="entry name" value="CvfB_WH"/>
</dbReference>
<dbReference type="PANTHER" id="PTHR37296:SF1">
    <property type="entry name" value="CONSERVED VIRULENCE FACTOR B"/>
    <property type="match status" value="1"/>
</dbReference>
<reference evidence="4" key="1">
    <citation type="submission" date="2007-11" db="EMBL/GenBank/DDBJ databases">
        <title>Complete genome sequence of Clostridium phytofermentans ISDg.</title>
        <authorList>
            <person name="Leschine S.B."/>
            <person name="Warnick T.A."/>
            <person name="Blanchard J.L."/>
            <person name="Schnell D.J."/>
            <person name="Petit E.L."/>
            <person name="LaTouf W.G."/>
            <person name="Copeland A."/>
            <person name="Lucas S."/>
            <person name="Lapidus A."/>
            <person name="Barry K."/>
            <person name="Glavina del Rio T."/>
            <person name="Dalin E."/>
            <person name="Tice H."/>
            <person name="Pitluck S."/>
            <person name="Kiss H."/>
            <person name="Brettin T."/>
            <person name="Bruce D."/>
            <person name="Detter J.C."/>
            <person name="Han C."/>
            <person name="Kuske C."/>
            <person name="Schmutz J."/>
            <person name="Larimer F."/>
            <person name="Land M."/>
            <person name="Hauser L."/>
            <person name="Kyrpides N."/>
            <person name="Kim E.A."/>
            <person name="Richardson P."/>
        </authorList>
    </citation>
    <scope>NUCLEOTIDE SEQUENCE [LARGE SCALE GENOMIC DNA]</scope>
    <source>
        <strain evidence="4">ATCC 700394 / DSM 18823 / ISDg</strain>
    </source>
</reference>
<comment type="similarity">
    <text evidence="1">Belongs to the CvfB family.</text>
</comment>
<evidence type="ECO:0000259" key="2">
    <source>
        <dbReference type="PROSITE" id="PS50126"/>
    </source>
</evidence>
<dbReference type="PIRSF" id="PIRSF012524">
    <property type="entry name" value="YitL_S1"/>
    <property type="match status" value="1"/>
</dbReference>
<dbReference type="PANTHER" id="PTHR37296">
    <property type="entry name" value="CONSERVED VIRULENCE FACTOR B"/>
    <property type="match status" value="1"/>
</dbReference>
<dbReference type="EMBL" id="CP000885">
    <property type="protein sequence ID" value="ABX40637.1"/>
    <property type="molecule type" value="Genomic_DNA"/>
</dbReference>
<dbReference type="PROSITE" id="PS50126">
    <property type="entry name" value="S1"/>
    <property type="match status" value="1"/>
</dbReference>
<name>A9KS06_LACP7</name>
<dbReference type="HOGENOM" id="CLU_064885_0_1_9"/>
<dbReference type="Pfam" id="PF00575">
    <property type="entry name" value="S1"/>
    <property type="match status" value="1"/>
</dbReference>
<dbReference type="InterPro" id="IPR039566">
    <property type="entry name" value="CvfB_S1_st"/>
</dbReference>
<gene>
    <name evidence="3" type="ordered locus">Cphy_0250</name>
</gene>
<dbReference type="InterPro" id="IPR003029">
    <property type="entry name" value="S1_domain"/>
</dbReference>
<dbReference type="InterPro" id="IPR036388">
    <property type="entry name" value="WH-like_DNA-bd_sf"/>
</dbReference>
<evidence type="ECO:0000313" key="3">
    <source>
        <dbReference type="EMBL" id="ABX40637.1"/>
    </source>
</evidence>
<sequence length="279" mass="31103">MIQLGKIQTLTVAKTTDFGVYLADNDNSRKEDTILLPKNQVAAGTKIGDQLSVFVYKDSEDRPIATQTTPKLTLKEIAVLKVKEVTTIGAFLDWGIAKDLFLPFKEQTHPVIADEEVLVSLYIDKSKRLCATMKIYDMLQTDSPYGKDDKVTGIVYEIIPAFGAFVAVDNKYSALIPNKELHTKLNPGETVTARVTMVQADGKLDLSLREKTYLQLDSDAEIIYEKLTAAGGFLPFHDKSEPDAIKKEFNLSKNAFKRAIGRLMKDNKIKILEDGIQIV</sequence>
<dbReference type="Gene3D" id="2.40.50.140">
    <property type="entry name" value="Nucleic acid-binding proteins"/>
    <property type="match status" value="2"/>
</dbReference>
<dbReference type="InterPro" id="IPR012340">
    <property type="entry name" value="NA-bd_OB-fold"/>
</dbReference>
<evidence type="ECO:0000256" key="1">
    <source>
        <dbReference type="PIRNR" id="PIRNR012524"/>
    </source>
</evidence>
<dbReference type="GO" id="GO:0003676">
    <property type="term" value="F:nucleic acid binding"/>
    <property type="evidence" value="ECO:0007669"/>
    <property type="project" value="InterPro"/>
</dbReference>
<dbReference type="KEGG" id="cpy:Cphy_0250"/>
<dbReference type="SMART" id="SM00316">
    <property type="entry name" value="S1"/>
    <property type="match status" value="2"/>
</dbReference>
<dbReference type="InterPro" id="IPR014464">
    <property type="entry name" value="CvfB_fam"/>
</dbReference>
<protein>
    <submittedName>
        <fullName evidence="3">RNA binding S1 domain protein</fullName>
    </submittedName>
</protein>
<proteinExistence type="inferred from homology"/>
<dbReference type="Gene3D" id="1.10.10.10">
    <property type="entry name" value="Winged helix-like DNA-binding domain superfamily/Winged helix DNA-binding domain"/>
    <property type="match status" value="1"/>
</dbReference>
<dbReference type="OrthoDB" id="9801597at2"/>
<dbReference type="Proteomes" id="UP000000370">
    <property type="component" value="Chromosome"/>
</dbReference>
<accession>A9KS06</accession>
<dbReference type="Pfam" id="PF13509">
    <property type="entry name" value="S1_2"/>
    <property type="match status" value="2"/>
</dbReference>
<dbReference type="RefSeq" id="WP_012198280.1">
    <property type="nucleotide sequence ID" value="NC_010001.1"/>
</dbReference>
<dbReference type="eggNOG" id="COG2996">
    <property type="taxonomic scope" value="Bacteria"/>
</dbReference>
<keyword evidence="4" id="KW-1185">Reference proteome</keyword>
<dbReference type="SUPFAM" id="SSF50249">
    <property type="entry name" value="Nucleic acid-binding proteins"/>
    <property type="match status" value="1"/>
</dbReference>